<proteinExistence type="predicted"/>
<sequence>MQMGMLVIQMLVHLMILKSLLRLQINSIVDTCINQLVVLLNTKYS</sequence>
<reference evidence="1" key="1">
    <citation type="journal article" date="2021" name="Proc. Natl. Acad. Sci. U.S.A.">
        <title>A Catalog of Tens of Thousands of Viruses from Human Metagenomes Reveals Hidden Associations with Chronic Diseases.</title>
        <authorList>
            <person name="Tisza M.J."/>
            <person name="Buck C.B."/>
        </authorList>
    </citation>
    <scope>NUCLEOTIDE SEQUENCE</scope>
    <source>
        <strain evidence="1">CtBM815</strain>
    </source>
</reference>
<protein>
    <submittedName>
        <fullName evidence="1">Uncharacterized protein</fullName>
    </submittedName>
</protein>
<evidence type="ECO:0000313" key="1">
    <source>
        <dbReference type="EMBL" id="DAE31525.1"/>
    </source>
</evidence>
<organism evidence="1">
    <name type="scientific">virus sp. ctBM815</name>
    <dbReference type="NCBI Taxonomy" id="2825806"/>
    <lineage>
        <taxon>Viruses</taxon>
    </lineage>
</organism>
<name>A0A8S5RKE7_9VIRU</name>
<accession>A0A8S5RKE7</accession>
<dbReference type="EMBL" id="BK059109">
    <property type="protein sequence ID" value="DAE31525.1"/>
    <property type="molecule type" value="Genomic_DNA"/>
</dbReference>